<dbReference type="GO" id="GO:0006302">
    <property type="term" value="P:double-strand break repair"/>
    <property type="evidence" value="ECO:0007669"/>
    <property type="project" value="InterPro"/>
</dbReference>
<dbReference type="Proteomes" id="UP000180254">
    <property type="component" value="Unassembled WGS sequence"/>
</dbReference>
<dbReference type="Pfam" id="PF13558">
    <property type="entry name" value="SbcC_Walker_B"/>
    <property type="match status" value="1"/>
</dbReference>
<evidence type="ECO:0000256" key="2">
    <source>
        <dbReference type="ARBA" id="ARBA00011322"/>
    </source>
</evidence>
<evidence type="ECO:0000313" key="7">
    <source>
        <dbReference type="EMBL" id="OHW63194.1"/>
    </source>
</evidence>
<feature type="coiled-coil region" evidence="4">
    <location>
        <begin position="543"/>
        <end position="573"/>
    </location>
</feature>
<dbReference type="Pfam" id="PF13476">
    <property type="entry name" value="AAA_23"/>
    <property type="match status" value="1"/>
</dbReference>
<organism evidence="7 8">
    <name type="scientific">Andreesenia angusta</name>
    <dbReference type="NCBI Taxonomy" id="39480"/>
    <lineage>
        <taxon>Bacteria</taxon>
        <taxon>Bacillati</taxon>
        <taxon>Bacillota</taxon>
        <taxon>Tissierellia</taxon>
        <taxon>Tissierellales</taxon>
        <taxon>Gottschalkiaceae</taxon>
        <taxon>Andreesenia</taxon>
    </lineage>
</organism>
<accession>A0A1S1V9J9</accession>
<keyword evidence="8" id="KW-1185">Reference proteome</keyword>
<name>A0A1S1V9J9_9FIRM</name>
<dbReference type="RefSeq" id="WP_071060512.1">
    <property type="nucleotide sequence ID" value="NZ_MKIE01000001.1"/>
</dbReference>
<evidence type="ECO:0000259" key="6">
    <source>
        <dbReference type="Pfam" id="PF13476"/>
    </source>
</evidence>
<dbReference type="EMBL" id="MKIE01000001">
    <property type="protein sequence ID" value="OHW63194.1"/>
    <property type="molecule type" value="Genomic_DNA"/>
</dbReference>
<dbReference type="InterPro" id="IPR027417">
    <property type="entry name" value="P-loop_NTPase"/>
</dbReference>
<comment type="caution">
    <text evidence="7">The sequence shown here is derived from an EMBL/GenBank/DDBJ whole genome shotgun (WGS) entry which is preliminary data.</text>
</comment>
<evidence type="ECO:0000256" key="5">
    <source>
        <dbReference type="SAM" id="MobiDB-lite"/>
    </source>
</evidence>
<feature type="coiled-coil region" evidence="4">
    <location>
        <begin position="189"/>
        <end position="291"/>
    </location>
</feature>
<dbReference type="InterPro" id="IPR038729">
    <property type="entry name" value="Rad50/SbcC_AAA"/>
</dbReference>
<proteinExistence type="inferred from homology"/>
<reference evidence="7 8" key="1">
    <citation type="submission" date="2016-09" db="EMBL/GenBank/DDBJ databases">
        <title>Genome sequence of Eubacterium angustum.</title>
        <authorList>
            <person name="Poehlein A."/>
            <person name="Daniel R."/>
        </authorList>
    </citation>
    <scope>NUCLEOTIDE SEQUENCE [LARGE SCALE GENOMIC DNA]</scope>
    <source>
        <strain evidence="7 8">DSM 1989</strain>
    </source>
</reference>
<evidence type="ECO:0000256" key="1">
    <source>
        <dbReference type="ARBA" id="ARBA00006930"/>
    </source>
</evidence>
<dbReference type="AlphaFoldDB" id="A0A1S1V9J9"/>
<dbReference type="GO" id="GO:0016887">
    <property type="term" value="F:ATP hydrolysis activity"/>
    <property type="evidence" value="ECO:0007669"/>
    <property type="project" value="InterPro"/>
</dbReference>
<feature type="domain" description="Rad50/SbcC-type AAA" evidence="6">
    <location>
        <begin position="5"/>
        <end position="212"/>
    </location>
</feature>
<evidence type="ECO:0000256" key="3">
    <source>
        <dbReference type="ARBA" id="ARBA00013368"/>
    </source>
</evidence>
<dbReference type="PANTHER" id="PTHR32114">
    <property type="entry name" value="ABC TRANSPORTER ABCH.3"/>
    <property type="match status" value="1"/>
</dbReference>
<dbReference type="PANTHER" id="PTHR32114:SF2">
    <property type="entry name" value="ABC TRANSPORTER ABCH.3"/>
    <property type="match status" value="1"/>
</dbReference>
<dbReference type="Gene3D" id="3.40.50.300">
    <property type="entry name" value="P-loop containing nucleotide triphosphate hydrolases"/>
    <property type="match status" value="2"/>
</dbReference>
<feature type="coiled-coil region" evidence="4">
    <location>
        <begin position="397"/>
        <end position="510"/>
    </location>
</feature>
<comment type="subunit">
    <text evidence="2">Heterodimer of SbcC and SbcD.</text>
</comment>
<feature type="coiled-coil region" evidence="4">
    <location>
        <begin position="606"/>
        <end position="663"/>
    </location>
</feature>
<gene>
    <name evidence="7" type="primary">sbcC</name>
    <name evidence="7" type="ORF">EUAN_00580</name>
</gene>
<feature type="region of interest" description="Disordered" evidence="5">
    <location>
        <begin position="351"/>
        <end position="371"/>
    </location>
</feature>
<protein>
    <recommendedName>
        <fullName evidence="3">Nuclease SbcCD subunit C</fullName>
    </recommendedName>
</protein>
<feature type="coiled-coil region" evidence="4">
    <location>
        <begin position="690"/>
        <end position="837"/>
    </location>
</feature>
<dbReference type="STRING" id="39480.EUAN_00580"/>
<evidence type="ECO:0000313" key="8">
    <source>
        <dbReference type="Proteomes" id="UP000180254"/>
    </source>
</evidence>
<comment type="similarity">
    <text evidence="1">Belongs to the SMC family. SbcC subfamily.</text>
</comment>
<sequence length="1051" mass="119464">MRPTRLVMTAFGPYSGTETVDFTKLKERNLFLITGPTGAGKTTIFDAITYALYGSGNGDERKPQNFRSDFAGKDVLTEVELEFRVGAKSYSIYRSPAQLVKKKRGEGYREESEKVCLVCKGESGDPVVYDKIKEAGEEVERILKLNVNQFRQIMMIPQGQFREVISSDTSEREKILRALFDTSKYSKIQEKLKERKKELEASIKSSMDHISEAFKKIGHDGEDGTTSQKMAKVEVEIEEIEKARVGKEKEISELELSISRVSQEIAKGEQVNKILENIEKNSEKLSQLEAKGSEYLEKKEAVSKMEKAIRLQGDERSIVDMLKRAREVEASILKERESLSSLEIQLERKKSELEREAKREGERQEQSKKLLTLKERESDFKELEEREITLKLKAEKHRDSEQREKSLEAKLANYSSEILLLEKELESGENLELEIEKLESKRKSDMEKKQQLLELFEEDKAIKGDIELLKELQSKLSSKSEAVKVLEISLKKEAEEYENLNETLLSEQASYIALSLCKDSPCPVCGSLEHPNPAKPVKSEVSQESLKQKRQYVEKLRQELEVEKGLLGELKVESGKLKATVESKQSSLDSRLHKLGVESGDIYKVKTELRERIKEYTENILSMEASRAEQSRKKTNLKALKIKQAELQEKHRAESELERELSDEIKDLSGKLKVQKSSLEKLLSRPEISFESYKEVLAETECKYEELERSYRLAKESFENMERDRIALASGLEARCGELARLNESAEDRKAEFKEKVSKAGFKDVEDYRKYRASESELDKAIEEVNRYYDSIKELKSLLKRDRESTEGLDIVDIEALRGIEKDLNAKKSEISDARTELLIEKDRYRECLEAVKSRAESIAKEESEYSVVGELAAVANAEKGSINSKNMSFERYVLSSFLEDILLATNARLSGMTDGRFRIARKESLDHRGKAGGLDLEVMDYYTGRKRDISTLSGGEGFKASLSMALGLSDVVRAYAGGIELDTIFIDEGFGTLDSDSLESAIDTLVELQNNGRLVGLISHVDELKERIDAKIEIESGSQGSHIVDFEFEG</sequence>
<dbReference type="SUPFAM" id="SSF52540">
    <property type="entry name" value="P-loop containing nucleoside triphosphate hydrolases"/>
    <property type="match status" value="1"/>
</dbReference>
<keyword evidence="4" id="KW-0175">Coiled coil</keyword>
<evidence type="ECO:0000256" key="4">
    <source>
        <dbReference type="SAM" id="Coils"/>
    </source>
</evidence>